<gene>
    <name evidence="3" type="ORF">MNBD_GAMMA03-312</name>
</gene>
<organism evidence="3">
    <name type="scientific">hydrothermal vent metagenome</name>
    <dbReference type="NCBI Taxonomy" id="652676"/>
    <lineage>
        <taxon>unclassified sequences</taxon>
        <taxon>metagenomes</taxon>
        <taxon>ecological metagenomes</taxon>
    </lineage>
</organism>
<dbReference type="Pfam" id="PF02412">
    <property type="entry name" value="TSP_3"/>
    <property type="match status" value="2"/>
</dbReference>
<protein>
    <recommendedName>
        <fullName evidence="2">OmpA-like domain-containing protein</fullName>
    </recommendedName>
</protein>
<keyword evidence="1" id="KW-0732">Signal</keyword>
<dbReference type="EMBL" id="UOFC01000271">
    <property type="protein sequence ID" value="VAW49284.1"/>
    <property type="molecule type" value="Genomic_DNA"/>
</dbReference>
<dbReference type="CDD" id="cd07185">
    <property type="entry name" value="OmpA_C-like"/>
    <property type="match status" value="1"/>
</dbReference>
<evidence type="ECO:0000313" key="3">
    <source>
        <dbReference type="EMBL" id="VAW49284.1"/>
    </source>
</evidence>
<dbReference type="InterPro" id="IPR036737">
    <property type="entry name" value="OmpA-like_sf"/>
</dbReference>
<dbReference type="Gene3D" id="3.30.1330.60">
    <property type="entry name" value="OmpA-like domain"/>
    <property type="match status" value="1"/>
</dbReference>
<dbReference type="PANTHER" id="PTHR30329:SF21">
    <property type="entry name" value="LIPOPROTEIN YIAD-RELATED"/>
    <property type="match status" value="1"/>
</dbReference>
<dbReference type="PANTHER" id="PTHR30329">
    <property type="entry name" value="STATOR ELEMENT OF FLAGELLAR MOTOR COMPLEX"/>
    <property type="match status" value="1"/>
</dbReference>
<dbReference type="GO" id="GO:0007155">
    <property type="term" value="P:cell adhesion"/>
    <property type="evidence" value="ECO:0007669"/>
    <property type="project" value="InterPro"/>
</dbReference>
<dbReference type="GO" id="GO:0005509">
    <property type="term" value="F:calcium ion binding"/>
    <property type="evidence" value="ECO:0007669"/>
    <property type="project" value="InterPro"/>
</dbReference>
<accession>A0A3B0X0B3</accession>
<proteinExistence type="predicted"/>
<name>A0A3B0X0B3_9ZZZZ</name>
<sequence>MKKIKIALITSSLLTTSLSAYAEESTQHQELPHAIESLDSYDVNTTTVYYKDLDQDGIKDQYDHCLNTLLGVPVDQNGCEIDADKDGVADRIDRCLNSPPGVLVNRFGCENDEDEDGVPDSKDKCPGTPKDATVNAHGCEIIDIDKDKVDDKVDECLDTPLNSVVNRHGCEPHEHVLTNIVFQTYSHNIQESQRPILRKDAAQLSNLKEDEVVLITGHTDYRGSDDLNLRLSWRRANSAKQFIINELGHIEQKVFINGYGEEQPIADNTTEEGQLENRRIELKVISITELPDNAQLTLPPEMIKK</sequence>
<dbReference type="InterPro" id="IPR050330">
    <property type="entry name" value="Bact_OuterMem_StrucFunc"/>
</dbReference>
<evidence type="ECO:0000256" key="1">
    <source>
        <dbReference type="ARBA" id="ARBA00022729"/>
    </source>
</evidence>
<feature type="domain" description="OmpA-like" evidence="2">
    <location>
        <begin position="169"/>
        <end position="288"/>
    </location>
</feature>
<evidence type="ECO:0000259" key="2">
    <source>
        <dbReference type="PROSITE" id="PS51123"/>
    </source>
</evidence>
<dbReference type="InterPro" id="IPR003367">
    <property type="entry name" value="Thrombospondin_3-like_rpt"/>
</dbReference>
<dbReference type="InterPro" id="IPR006665">
    <property type="entry name" value="OmpA-like"/>
</dbReference>
<dbReference type="Pfam" id="PF00691">
    <property type="entry name" value="OmpA"/>
    <property type="match status" value="1"/>
</dbReference>
<dbReference type="AlphaFoldDB" id="A0A3B0X0B3"/>
<dbReference type="Gene3D" id="4.10.1080.10">
    <property type="entry name" value="TSP type-3 repeat"/>
    <property type="match status" value="1"/>
</dbReference>
<dbReference type="SUPFAM" id="SSF103647">
    <property type="entry name" value="TSP type-3 repeat"/>
    <property type="match status" value="2"/>
</dbReference>
<reference evidence="3" key="1">
    <citation type="submission" date="2018-06" db="EMBL/GenBank/DDBJ databases">
        <authorList>
            <person name="Zhirakovskaya E."/>
        </authorList>
    </citation>
    <scope>NUCLEOTIDE SEQUENCE</scope>
</reference>
<dbReference type="PROSITE" id="PS51123">
    <property type="entry name" value="OMPA_2"/>
    <property type="match status" value="1"/>
</dbReference>
<dbReference type="SUPFAM" id="SSF103088">
    <property type="entry name" value="OmpA-like"/>
    <property type="match status" value="1"/>
</dbReference>
<dbReference type="InterPro" id="IPR028974">
    <property type="entry name" value="TSP_type-3_rpt"/>
</dbReference>